<dbReference type="SMART" id="SM00382">
    <property type="entry name" value="AAA"/>
    <property type="match status" value="1"/>
</dbReference>
<dbReference type="EMBL" id="SMCQ01000034">
    <property type="protein sequence ID" value="TCV91203.1"/>
    <property type="molecule type" value="Genomic_DNA"/>
</dbReference>
<keyword evidence="3" id="KW-0547">Nucleotide-binding</keyword>
<dbReference type="CDD" id="cd03255">
    <property type="entry name" value="ABC_MJ0796_LolCDE_FtsE"/>
    <property type="match status" value="1"/>
</dbReference>
<keyword evidence="7" id="KW-1185">Reference proteome</keyword>
<proteinExistence type="inferred from homology"/>
<sequence>MSNILIEANNINKVYDPDLYLKRGKNFYALNNVTFTLEEADFTCIMGPSGSGKSTLLNCLSTLDRISSGELRFMENDVSAMSKDQLCEFRYQYLGFVFQNHNLIPYLSLFDNIATPAILAKEDPKKLEERIKQLANDLEITDLLNKFPHECSGGECQRAAIAHALINDPKILFCDEPTGNLDSKNSHKVLNILSKLNQQGTTILLVTHDAMIASYAKKMMYLYDGGIQSVVYKKQDSQLDFYKKINAITMQDSLLKELSTKKSETEVIQETPVEPQPIQPSSKRVSVYMIIDGQPYDKDIAKNNTLFHIDGTKVSFINQYNDPVGFDLSTISQINLDLTAQFVNFGLFSQYIFYPKVDFVSEEGTYLFKAKNKDDFIQIINLFHQLQIPVNDPRQIEEAYHKYPRDYERSKLYLRTHKDLTQYKG</sequence>
<dbReference type="Proteomes" id="UP000295515">
    <property type="component" value="Unassembled WGS sequence"/>
</dbReference>
<comment type="similarity">
    <text evidence="1">Belongs to the ABC transporter superfamily.</text>
</comment>
<organism evidence="6 7">
    <name type="scientific">Longibaculum muris</name>
    <dbReference type="NCBI Taxonomy" id="1796628"/>
    <lineage>
        <taxon>Bacteria</taxon>
        <taxon>Bacillati</taxon>
        <taxon>Bacillota</taxon>
        <taxon>Erysipelotrichia</taxon>
        <taxon>Erysipelotrichales</taxon>
        <taxon>Coprobacillaceae</taxon>
        <taxon>Longibaculum</taxon>
    </lineage>
</organism>
<dbReference type="PROSITE" id="PS50893">
    <property type="entry name" value="ABC_TRANSPORTER_2"/>
    <property type="match status" value="1"/>
</dbReference>
<dbReference type="GO" id="GO:0098796">
    <property type="term" value="C:membrane protein complex"/>
    <property type="evidence" value="ECO:0007669"/>
    <property type="project" value="UniProtKB-ARBA"/>
</dbReference>
<dbReference type="InterPro" id="IPR003439">
    <property type="entry name" value="ABC_transporter-like_ATP-bd"/>
</dbReference>
<feature type="domain" description="ABC transporter" evidence="5">
    <location>
        <begin position="6"/>
        <end position="249"/>
    </location>
</feature>
<dbReference type="PANTHER" id="PTHR42798:SF7">
    <property type="entry name" value="ALPHA-D-RIBOSE 1-METHYLPHOSPHONATE 5-TRIPHOSPHATE SYNTHASE SUBUNIT PHNL"/>
    <property type="match status" value="1"/>
</dbReference>
<dbReference type="Pfam" id="PF00005">
    <property type="entry name" value="ABC_tran"/>
    <property type="match status" value="1"/>
</dbReference>
<keyword evidence="6" id="KW-0449">Lipoprotein</keyword>
<evidence type="ECO:0000259" key="5">
    <source>
        <dbReference type="PROSITE" id="PS50893"/>
    </source>
</evidence>
<dbReference type="Gene3D" id="3.40.50.300">
    <property type="entry name" value="P-loop containing nucleotide triphosphate hydrolases"/>
    <property type="match status" value="1"/>
</dbReference>
<dbReference type="RefSeq" id="WP_132226536.1">
    <property type="nucleotide sequence ID" value="NZ_JANKBF010000029.1"/>
</dbReference>
<evidence type="ECO:0000256" key="4">
    <source>
        <dbReference type="ARBA" id="ARBA00022840"/>
    </source>
</evidence>
<dbReference type="SUPFAM" id="SSF52540">
    <property type="entry name" value="P-loop containing nucleoside triphosphate hydrolases"/>
    <property type="match status" value="1"/>
</dbReference>
<keyword evidence="4" id="KW-0067">ATP-binding</keyword>
<evidence type="ECO:0000256" key="1">
    <source>
        <dbReference type="ARBA" id="ARBA00005417"/>
    </source>
</evidence>
<dbReference type="GO" id="GO:0016887">
    <property type="term" value="F:ATP hydrolysis activity"/>
    <property type="evidence" value="ECO:0007669"/>
    <property type="project" value="InterPro"/>
</dbReference>
<keyword evidence="2" id="KW-0813">Transport</keyword>
<dbReference type="GO" id="GO:0005524">
    <property type="term" value="F:ATP binding"/>
    <property type="evidence" value="ECO:0007669"/>
    <property type="project" value="UniProtKB-KW"/>
</dbReference>
<name>A0A4R3YKD1_9FIRM</name>
<dbReference type="GO" id="GO:0022857">
    <property type="term" value="F:transmembrane transporter activity"/>
    <property type="evidence" value="ECO:0007669"/>
    <property type="project" value="UniProtKB-ARBA"/>
</dbReference>
<accession>A0A4R3YKD1</accession>
<evidence type="ECO:0000313" key="7">
    <source>
        <dbReference type="Proteomes" id="UP000295515"/>
    </source>
</evidence>
<reference evidence="6 7" key="1">
    <citation type="submission" date="2019-03" db="EMBL/GenBank/DDBJ databases">
        <title>Genomic Encyclopedia of Type Strains, Phase IV (KMG-IV): sequencing the most valuable type-strain genomes for metagenomic binning, comparative biology and taxonomic classification.</title>
        <authorList>
            <person name="Goeker M."/>
        </authorList>
    </citation>
    <scope>NUCLEOTIDE SEQUENCE [LARGE SCALE GENOMIC DNA]</scope>
    <source>
        <strain evidence="6 7">DSM 29487</strain>
    </source>
</reference>
<evidence type="ECO:0000313" key="6">
    <source>
        <dbReference type="EMBL" id="TCV91203.1"/>
    </source>
</evidence>
<dbReference type="PANTHER" id="PTHR42798">
    <property type="entry name" value="LIPOPROTEIN-RELEASING SYSTEM ATP-BINDING PROTEIN LOLD"/>
    <property type="match status" value="1"/>
</dbReference>
<gene>
    <name evidence="6" type="ORF">EDD60_13418</name>
</gene>
<dbReference type="GeneID" id="98916768"/>
<evidence type="ECO:0000256" key="3">
    <source>
        <dbReference type="ARBA" id="ARBA00022741"/>
    </source>
</evidence>
<dbReference type="InterPro" id="IPR003593">
    <property type="entry name" value="AAA+_ATPase"/>
</dbReference>
<dbReference type="InterPro" id="IPR027417">
    <property type="entry name" value="P-loop_NTPase"/>
</dbReference>
<dbReference type="InterPro" id="IPR017911">
    <property type="entry name" value="MacB-like_ATP-bd"/>
</dbReference>
<protein>
    <submittedName>
        <fullName evidence="6">ABC-type lipoprotein export system ATPase subunit</fullName>
    </submittedName>
</protein>
<evidence type="ECO:0000256" key="2">
    <source>
        <dbReference type="ARBA" id="ARBA00022448"/>
    </source>
</evidence>
<comment type="caution">
    <text evidence="6">The sequence shown here is derived from an EMBL/GenBank/DDBJ whole genome shotgun (WGS) entry which is preliminary data.</text>
</comment>
<dbReference type="FunFam" id="3.40.50.300:FF:000032">
    <property type="entry name" value="Export ABC transporter ATP-binding protein"/>
    <property type="match status" value="1"/>
</dbReference>
<dbReference type="AlphaFoldDB" id="A0A4R3YKD1"/>